<reference evidence="2" key="1">
    <citation type="journal article" date="2023" name="Nat. Plants">
        <title>Single-cell RNA sequencing provides a high-resolution roadmap for understanding the multicellular compartmentation of specialized metabolism.</title>
        <authorList>
            <person name="Sun S."/>
            <person name="Shen X."/>
            <person name="Li Y."/>
            <person name="Li Y."/>
            <person name="Wang S."/>
            <person name="Li R."/>
            <person name="Zhang H."/>
            <person name="Shen G."/>
            <person name="Guo B."/>
            <person name="Wei J."/>
            <person name="Xu J."/>
            <person name="St-Pierre B."/>
            <person name="Chen S."/>
            <person name="Sun C."/>
        </authorList>
    </citation>
    <scope>NUCLEOTIDE SEQUENCE [LARGE SCALE GENOMIC DNA]</scope>
</reference>
<keyword evidence="2" id="KW-1185">Reference proteome</keyword>
<dbReference type="Proteomes" id="UP001060085">
    <property type="component" value="Linkage Group LG07"/>
</dbReference>
<protein>
    <submittedName>
        <fullName evidence="1">Uncharacterized protein</fullName>
    </submittedName>
</protein>
<comment type="caution">
    <text evidence="1">The sequence shown here is derived from an EMBL/GenBank/DDBJ whole genome shotgun (WGS) entry which is preliminary data.</text>
</comment>
<sequence>MKGVNVSSYPEVLGNPIKISTTILEAGTSTIQAFGPINMIHQHLCFLIYGRPDEDGCLIDLEYIISKNYFLLCQRWRSLFSTATNMRNVENRFGVSISSERENRAYMKGPESGIHPLANAARKGLQPVLREFDCKPVESVPRVFV</sequence>
<evidence type="ECO:0000313" key="1">
    <source>
        <dbReference type="EMBL" id="KAI5653118.1"/>
    </source>
</evidence>
<name>A0ACB9ZZ58_CATRO</name>
<dbReference type="EMBL" id="CM044707">
    <property type="protein sequence ID" value="KAI5653118.1"/>
    <property type="molecule type" value="Genomic_DNA"/>
</dbReference>
<gene>
    <name evidence="1" type="ORF">M9H77_30305</name>
</gene>
<accession>A0ACB9ZZ58</accession>
<proteinExistence type="predicted"/>
<evidence type="ECO:0000313" key="2">
    <source>
        <dbReference type="Proteomes" id="UP001060085"/>
    </source>
</evidence>
<organism evidence="1 2">
    <name type="scientific">Catharanthus roseus</name>
    <name type="common">Madagascar periwinkle</name>
    <name type="synonym">Vinca rosea</name>
    <dbReference type="NCBI Taxonomy" id="4058"/>
    <lineage>
        <taxon>Eukaryota</taxon>
        <taxon>Viridiplantae</taxon>
        <taxon>Streptophyta</taxon>
        <taxon>Embryophyta</taxon>
        <taxon>Tracheophyta</taxon>
        <taxon>Spermatophyta</taxon>
        <taxon>Magnoliopsida</taxon>
        <taxon>eudicotyledons</taxon>
        <taxon>Gunneridae</taxon>
        <taxon>Pentapetalae</taxon>
        <taxon>asterids</taxon>
        <taxon>lamiids</taxon>
        <taxon>Gentianales</taxon>
        <taxon>Apocynaceae</taxon>
        <taxon>Rauvolfioideae</taxon>
        <taxon>Vinceae</taxon>
        <taxon>Catharanthinae</taxon>
        <taxon>Catharanthus</taxon>
    </lineage>
</organism>